<evidence type="ECO:0000256" key="8">
    <source>
        <dbReference type="RuleBase" id="RU369079"/>
    </source>
</evidence>
<feature type="transmembrane region" description="Helical" evidence="10">
    <location>
        <begin position="373"/>
        <end position="389"/>
    </location>
</feature>
<proteinExistence type="predicted"/>
<dbReference type="AlphaFoldDB" id="A0A853G0X2"/>
<organism evidence="13 14">
    <name type="scientific">Parapusillimonas granuli</name>
    <dbReference type="NCBI Taxonomy" id="380911"/>
    <lineage>
        <taxon>Bacteria</taxon>
        <taxon>Pseudomonadati</taxon>
        <taxon>Pseudomonadota</taxon>
        <taxon>Betaproteobacteria</taxon>
        <taxon>Burkholderiales</taxon>
        <taxon>Alcaligenaceae</taxon>
        <taxon>Parapusillimonas</taxon>
    </lineage>
</organism>
<evidence type="ECO:0000256" key="7">
    <source>
        <dbReference type="ARBA" id="ARBA00023136"/>
    </source>
</evidence>
<keyword evidence="4 8" id="KW-0997">Cell inner membrane</keyword>
<evidence type="ECO:0000256" key="10">
    <source>
        <dbReference type="SAM" id="Phobius"/>
    </source>
</evidence>
<feature type="transmembrane region" description="Helical" evidence="10">
    <location>
        <begin position="597"/>
        <end position="620"/>
    </location>
</feature>
<feature type="transmembrane region" description="Helical" evidence="10">
    <location>
        <begin position="632"/>
        <end position="653"/>
    </location>
</feature>
<name>A0A853G0X2_9BURK</name>
<feature type="domain" description="Tripartite ATP-independent periplasmic transporters DctQ component" evidence="11">
    <location>
        <begin position="100"/>
        <end position="212"/>
    </location>
</feature>
<comment type="function">
    <text evidence="8">Part of the tripartite ATP-independent periplasmic (TRAP) transport system.</text>
</comment>
<evidence type="ECO:0000259" key="11">
    <source>
        <dbReference type="Pfam" id="PF04290"/>
    </source>
</evidence>
<feature type="transmembrane region" description="Helical" evidence="10">
    <location>
        <begin position="40"/>
        <end position="58"/>
    </location>
</feature>
<feature type="transmembrane region" description="Helical" evidence="10">
    <location>
        <begin position="480"/>
        <end position="496"/>
    </location>
</feature>
<evidence type="ECO:0000256" key="2">
    <source>
        <dbReference type="ARBA" id="ARBA00022448"/>
    </source>
</evidence>
<feature type="transmembrane region" description="Helical" evidence="10">
    <location>
        <begin position="144"/>
        <end position="165"/>
    </location>
</feature>
<keyword evidence="6 10" id="KW-1133">Transmembrane helix</keyword>
<reference evidence="13 14" key="1">
    <citation type="submission" date="2020-07" db="EMBL/GenBank/DDBJ databases">
        <title>Taxonomic revisions and descriptions of new bacterial species based on genomic comparisons in the high-G+C-content subgroup of the family Alcaligenaceae.</title>
        <authorList>
            <person name="Szabo A."/>
            <person name="Felfoldi T."/>
        </authorList>
    </citation>
    <scope>NUCLEOTIDE SEQUENCE [LARGE SCALE GENOMIC DNA]</scope>
    <source>
        <strain evidence="13 14">LMG 24012</strain>
    </source>
</reference>
<evidence type="ECO:0000313" key="14">
    <source>
        <dbReference type="Proteomes" id="UP000559809"/>
    </source>
</evidence>
<keyword evidence="14" id="KW-1185">Reference proteome</keyword>
<dbReference type="InterPro" id="IPR004681">
    <property type="entry name" value="TRAP_DctM"/>
</dbReference>
<feature type="transmembrane region" description="Helical" evidence="10">
    <location>
        <begin position="541"/>
        <end position="565"/>
    </location>
</feature>
<dbReference type="PANTHER" id="PTHR33362">
    <property type="entry name" value="SIALIC ACID TRAP TRANSPORTER PERMEASE PROTEIN SIAT-RELATED"/>
    <property type="match status" value="1"/>
</dbReference>
<feature type="transmembrane region" description="Helical" evidence="10">
    <location>
        <begin position="185"/>
        <end position="204"/>
    </location>
</feature>
<feature type="transmembrane region" description="Helical" evidence="10">
    <location>
        <begin position="508"/>
        <end position="529"/>
    </location>
</feature>
<evidence type="ECO:0000256" key="3">
    <source>
        <dbReference type="ARBA" id="ARBA00022475"/>
    </source>
</evidence>
<feature type="transmembrane region" description="Helical" evidence="10">
    <location>
        <begin position="293"/>
        <end position="313"/>
    </location>
</feature>
<feature type="transmembrane region" description="Helical" evidence="10">
    <location>
        <begin position="241"/>
        <end position="261"/>
    </location>
</feature>
<dbReference type="Proteomes" id="UP000559809">
    <property type="component" value="Unassembled WGS sequence"/>
</dbReference>
<feature type="transmembrane region" description="Helical" evidence="10">
    <location>
        <begin position="350"/>
        <end position="366"/>
    </location>
</feature>
<accession>A0A853G0X2</accession>
<feature type="transmembrane region" description="Helical" evidence="10">
    <location>
        <begin position="105"/>
        <end position="124"/>
    </location>
</feature>
<feature type="domain" description="TRAP C4-dicarboxylate transport system permease DctM subunit" evidence="12">
    <location>
        <begin position="247"/>
        <end position="655"/>
    </location>
</feature>
<feature type="transmembrane region" description="Helical" evidence="10">
    <location>
        <begin position="572"/>
        <end position="591"/>
    </location>
</feature>
<dbReference type="NCBIfam" id="TIGR00786">
    <property type="entry name" value="dctM"/>
    <property type="match status" value="1"/>
</dbReference>
<evidence type="ECO:0000256" key="1">
    <source>
        <dbReference type="ARBA" id="ARBA00004429"/>
    </source>
</evidence>
<feature type="transmembrane region" description="Helical" evidence="10">
    <location>
        <begin position="216"/>
        <end position="235"/>
    </location>
</feature>
<sequence length="661" mass="70799">MQTNPNAPALVLGADAPADPVRPSGPAAPRQKWLNNLEKPLLVVGLIVMILLINYQTLFRYSISNLSQALDDPFWVSVLGRFFDQKDIGAALQHVSGWAVWTEELSRYLFIWISYLAVPVAILARSNIRVDVLFLKLSPRHQSIVWIMTGTYAMILVGLLAAMGADHVAMQIAMPQTTPALQIKYFIPYLILPIGFSLMALRTLQDMWNEARHMPLPDVLAGIALAGVSFAPVMLRDDWSATGLLFTYFILFLMLGVPIAFSLGLSTLAAIVGAGTLPVAYLAQIAFVSIDSFPIMAIPFFIAAGIFMGAGGLSKRLLAVGDELVGSLPGGMALASIMTCMFFAAISGSGPATVAAIGTITIPAMIARGYDKYFAAAVVASAGAIGVIIPPSNPFVIYGVAGQVSVGKLFMAGIIPGVIMGVGLMIVAYMISKKKGWHGEKRKRSPATLLWACWDAKWALLVPVIVLGGIYGGIMTPTEAAAVAALYGLVVGLWIYREMSWKSLYQSCIESSLTSSIVIVLMAMATMFGNIMTIEQIPDTIATAILSISENKIVILLLINVFLLWIGVFMEALAAIVILTPILLPLVLKLGVDPVHFGVIMVMNLAIGFITPPVGVNLFVASSIAQTGIGRIAVAAWPFLISMLIVLMVVTYVPEVSLWLG</sequence>
<gene>
    <name evidence="13" type="ORF">H0A72_04015</name>
</gene>
<dbReference type="GO" id="GO:0022857">
    <property type="term" value="F:transmembrane transporter activity"/>
    <property type="evidence" value="ECO:0007669"/>
    <property type="project" value="UniProtKB-UniRule"/>
</dbReference>
<feature type="region of interest" description="Disordered" evidence="9">
    <location>
        <begin position="1"/>
        <end position="28"/>
    </location>
</feature>
<feature type="transmembrane region" description="Helical" evidence="10">
    <location>
        <begin position="409"/>
        <end position="431"/>
    </location>
</feature>
<feature type="transmembrane region" description="Helical" evidence="10">
    <location>
        <begin position="325"/>
        <end position="344"/>
    </location>
</feature>
<evidence type="ECO:0000256" key="6">
    <source>
        <dbReference type="ARBA" id="ARBA00022989"/>
    </source>
</evidence>
<dbReference type="EMBL" id="JACCEM010000002">
    <property type="protein sequence ID" value="NYT48471.1"/>
    <property type="molecule type" value="Genomic_DNA"/>
</dbReference>
<dbReference type="InterPro" id="IPR055348">
    <property type="entry name" value="DctQ"/>
</dbReference>
<evidence type="ECO:0000256" key="5">
    <source>
        <dbReference type="ARBA" id="ARBA00022692"/>
    </source>
</evidence>
<evidence type="ECO:0000313" key="13">
    <source>
        <dbReference type="EMBL" id="NYT48471.1"/>
    </source>
</evidence>
<dbReference type="InterPro" id="IPR010656">
    <property type="entry name" value="DctM"/>
</dbReference>
<evidence type="ECO:0000256" key="9">
    <source>
        <dbReference type="SAM" id="MobiDB-lite"/>
    </source>
</evidence>
<dbReference type="Pfam" id="PF04290">
    <property type="entry name" value="DctQ"/>
    <property type="match status" value="1"/>
</dbReference>
<dbReference type="PANTHER" id="PTHR33362:SF3">
    <property type="entry name" value="SIALIC ACID TRAP TRANSPORTER PERMEASE PROTEIN SIAT"/>
    <property type="match status" value="1"/>
</dbReference>
<comment type="caution">
    <text evidence="13">The sequence shown here is derived from an EMBL/GenBank/DDBJ whole genome shotgun (WGS) entry which is preliminary data.</text>
</comment>
<keyword evidence="5 10" id="KW-0812">Transmembrane</keyword>
<keyword evidence="7 10" id="KW-0472">Membrane</keyword>
<keyword evidence="3" id="KW-1003">Cell membrane</keyword>
<comment type="subcellular location">
    <subcellularLocation>
        <location evidence="1 8">Cell inner membrane</location>
        <topology evidence="1 8">Multi-pass membrane protein</topology>
    </subcellularLocation>
</comment>
<evidence type="ECO:0000259" key="12">
    <source>
        <dbReference type="Pfam" id="PF06808"/>
    </source>
</evidence>
<protein>
    <submittedName>
        <fullName evidence="13">TRAP transporter large permease subunit</fullName>
    </submittedName>
</protein>
<dbReference type="GO" id="GO:0005886">
    <property type="term" value="C:plasma membrane"/>
    <property type="evidence" value="ECO:0007669"/>
    <property type="project" value="UniProtKB-SubCell"/>
</dbReference>
<feature type="transmembrane region" description="Helical" evidence="10">
    <location>
        <begin position="268"/>
        <end position="287"/>
    </location>
</feature>
<keyword evidence="2 8" id="KW-0813">Transport</keyword>
<feature type="transmembrane region" description="Helical" evidence="10">
    <location>
        <begin position="452"/>
        <end position="474"/>
    </location>
</feature>
<evidence type="ECO:0000256" key="4">
    <source>
        <dbReference type="ARBA" id="ARBA00022519"/>
    </source>
</evidence>
<dbReference type="Pfam" id="PF06808">
    <property type="entry name" value="DctM"/>
    <property type="match status" value="1"/>
</dbReference>